<evidence type="ECO:0000256" key="6">
    <source>
        <dbReference type="SAM" id="Phobius"/>
    </source>
</evidence>
<evidence type="ECO:0000256" key="3">
    <source>
        <dbReference type="ARBA" id="ARBA00022989"/>
    </source>
</evidence>
<evidence type="ECO:0000256" key="5">
    <source>
        <dbReference type="SAM" id="MobiDB-lite"/>
    </source>
</evidence>
<dbReference type="PROSITE" id="PS00216">
    <property type="entry name" value="SUGAR_TRANSPORT_1"/>
    <property type="match status" value="1"/>
</dbReference>
<dbReference type="AlphaFoldDB" id="A0A194RJG1"/>
<sequence length="617" mass="66568">MAGRVPLETRAGDTGGVRNIDSVIDGDISRVETGRVDSGGVNTGRVDTGGGNSSGVNQPKNGGEALESALLQLGPFGPYQRYVITLLCLPNLFAAMYSLNYVFVADSVPFRCLVPECEGAGVSFDNTSVAALQSPDHCRRYRPLGEGLSCAREDYHHRETLECDVFVYENYDTIYAEFGLACSEWRRTLVGSVRNAALPLALLLTGHVSDRWGRRTAFCVFSGCAGTLGLLKSFSLNYYMYVALEFLEAALGYGFGSAAYVMGGWGRRTAFCVFSGCAGTLGLLKSFSLNYYMYVALEFLEAALGYGFGSAAYVMVVELARPSLRAPFACATGVAYGLGGVVFALLAWRVPRWRWLVRAAYAPALLLPLYRRLLDESPRWLHATGDTQGAANVLRKAARWNKVSINEDILKSIIANEKKDTEDADVKKSAVLPWSALVTSRTLLLRLVACGWCWAAAAFVYYGLTINSVALSGDKYVNFALNMTMEMVASFLIMMSLERVGRKRTVLVAFLLCGGACIAPFFVSHGGAGLGLYFAGKLAATAAFNSLYVFTTELFPTGVRARALTAASLLGRVGSVLAPQTPLLSKPVQALLYAVCALSAALALLAVPETRREPLPH</sequence>
<dbReference type="GO" id="GO:0016020">
    <property type="term" value="C:membrane"/>
    <property type="evidence" value="ECO:0007669"/>
    <property type="project" value="UniProtKB-SubCell"/>
</dbReference>
<feature type="transmembrane region" description="Helical" evidence="6">
    <location>
        <begin position="82"/>
        <end position="103"/>
    </location>
</feature>
<dbReference type="PROSITE" id="PS50850">
    <property type="entry name" value="MFS"/>
    <property type="match status" value="1"/>
</dbReference>
<dbReference type="InParanoid" id="A0A194RJG1"/>
<feature type="transmembrane region" description="Helical" evidence="6">
    <location>
        <begin position="590"/>
        <end position="607"/>
    </location>
</feature>
<dbReference type="EMBL" id="KQ460313">
    <property type="protein sequence ID" value="KPJ16076.1"/>
    <property type="molecule type" value="Genomic_DNA"/>
</dbReference>
<keyword evidence="3 6" id="KW-1133">Transmembrane helix</keyword>
<dbReference type="InterPro" id="IPR005829">
    <property type="entry name" value="Sugar_transporter_CS"/>
</dbReference>
<comment type="subcellular location">
    <subcellularLocation>
        <location evidence="1">Membrane</location>
        <topology evidence="1">Multi-pass membrane protein</topology>
    </subcellularLocation>
</comment>
<feature type="domain" description="Major facilitator superfamily (MFS) profile" evidence="7">
    <location>
        <begin position="84"/>
        <end position="611"/>
    </location>
</feature>
<name>A0A194RJG1_PAPMA</name>
<dbReference type="GO" id="GO:0022857">
    <property type="term" value="F:transmembrane transporter activity"/>
    <property type="evidence" value="ECO:0007669"/>
    <property type="project" value="InterPro"/>
</dbReference>
<dbReference type="Proteomes" id="UP000053240">
    <property type="component" value="Unassembled WGS sequence"/>
</dbReference>
<dbReference type="InterPro" id="IPR036259">
    <property type="entry name" value="MFS_trans_sf"/>
</dbReference>
<dbReference type="InterPro" id="IPR020846">
    <property type="entry name" value="MFS_dom"/>
</dbReference>
<reference evidence="8 9" key="1">
    <citation type="journal article" date="2015" name="Nat. Commun.">
        <title>Outbred genome sequencing and CRISPR/Cas9 gene editing in butterflies.</title>
        <authorList>
            <person name="Li X."/>
            <person name="Fan D."/>
            <person name="Zhang W."/>
            <person name="Liu G."/>
            <person name="Zhang L."/>
            <person name="Zhao L."/>
            <person name="Fang X."/>
            <person name="Chen L."/>
            <person name="Dong Y."/>
            <person name="Chen Y."/>
            <person name="Ding Y."/>
            <person name="Zhao R."/>
            <person name="Feng M."/>
            <person name="Zhu Y."/>
            <person name="Feng Y."/>
            <person name="Jiang X."/>
            <person name="Zhu D."/>
            <person name="Xiang H."/>
            <person name="Feng X."/>
            <person name="Li S."/>
            <person name="Wang J."/>
            <person name="Zhang G."/>
            <person name="Kronforst M.R."/>
            <person name="Wang W."/>
        </authorList>
    </citation>
    <scope>NUCLEOTIDE SEQUENCE [LARGE SCALE GENOMIC DNA]</scope>
    <source>
        <strain evidence="8">Ya'a_city_454_Pm</strain>
        <tissue evidence="8">Whole body</tissue>
    </source>
</reference>
<evidence type="ECO:0000313" key="9">
    <source>
        <dbReference type="Proteomes" id="UP000053240"/>
    </source>
</evidence>
<keyword evidence="2 6" id="KW-0812">Transmembrane</keyword>
<dbReference type="SUPFAM" id="SSF103473">
    <property type="entry name" value="MFS general substrate transporter"/>
    <property type="match status" value="2"/>
</dbReference>
<protein>
    <submittedName>
        <fullName evidence="8">Organic cation transporter protein</fullName>
    </submittedName>
</protein>
<gene>
    <name evidence="8" type="ORF">RR48_06031</name>
</gene>
<proteinExistence type="predicted"/>
<feature type="region of interest" description="Disordered" evidence="5">
    <location>
        <begin position="34"/>
        <end position="61"/>
    </location>
</feature>
<accession>A0A194RJG1</accession>
<feature type="transmembrane region" description="Helical" evidence="6">
    <location>
        <begin position="476"/>
        <end position="494"/>
    </location>
</feature>
<feature type="transmembrane region" description="Helical" evidence="6">
    <location>
        <begin position="506"/>
        <end position="524"/>
    </location>
</feature>
<feature type="transmembrane region" description="Helical" evidence="6">
    <location>
        <begin position="291"/>
        <end position="314"/>
    </location>
</feature>
<feature type="transmembrane region" description="Helical" evidence="6">
    <location>
        <begin position="326"/>
        <end position="348"/>
    </location>
</feature>
<feature type="transmembrane region" description="Helical" evidence="6">
    <location>
        <begin position="265"/>
        <end position="284"/>
    </location>
</feature>
<keyword evidence="4 6" id="KW-0472">Membrane</keyword>
<feature type="transmembrane region" description="Helical" evidence="6">
    <location>
        <begin position="212"/>
        <end position="231"/>
    </location>
</feature>
<evidence type="ECO:0000259" key="7">
    <source>
        <dbReference type="PROSITE" id="PS50850"/>
    </source>
</evidence>
<organism evidence="8 9">
    <name type="scientific">Papilio machaon</name>
    <name type="common">Old World swallowtail butterfly</name>
    <dbReference type="NCBI Taxonomy" id="76193"/>
    <lineage>
        <taxon>Eukaryota</taxon>
        <taxon>Metazoa</taxon>
        <taxon>Ecdysozoa</taxon>
        <taxon>Arthropoda</taxon>
        <taxon>Hexapoda</taxon>
        <taxon>Insecta</taxon>
        <taxon>Pterygota</taxon>
        <taxon>Neoptera</taxon>
        <taxon>Endopterygota</taxon>
        <taxon>Lepidoptera</taxon>
        <taxon>Glossata</taxon>
        <taxon>Ditrysia</taxon>
        <taxon>Papilionoidea</taxon>
        <taxon>Papilionidae</taxon>
        <taxon>Papilioninae</taxon>
        <taxon>Papilio</taxon>
    </lineage>
</organism>
<dbReference type="Gene3D" id="1.20.1250.20">
    <property type="entry name" value="MFS general substrate transporter like domains"/>
    <property type="match status" value="1"/>
</dbReference>
<evidence type="ECO:0000256" key="2">
    <source>
        <dbReference type="ARBA" id="ARBA00022692"/>
    </source>
</evidence>
<keyword evidence="9" id="KW-1185">Reference proteome</keyword>
<dbReference type="STRING" id="76193.A0A194RJG1"/>
<dbReference type="InterPro" id="IPR005828">
    <property type="entry name" value="MFS_sugar_transport-like"/>
</dbReference>
<evidence type="ECO:0000313" key="8">
    <source>
        <dbReference type="EMBL" id="KPJ16076.1"/>
    </source>
</evidence>
<dbReference type="Pfam" id="PF00083">
    <property type="entry name" value="Sugar_tr"/>
    <property type="match status" value="1"/>
</dbReference>
<evidence type="ECO:0000256" key="1">
    <source>
        <dbReference type="ARBA" id="ARBA00004141"/>
    </source>
</evidence>
<feature type="transmembrane region" description="Helical" evidence="6">
    <location>
        <begin position="443"/>
        <end position="464"/>
    </location>
</feature>
<dbReference type="PANTHER" id="PTHR24064">
    <property type="entry name" value="SOLUTE CARRIER FAMILY 22 MEMBER"/>
    <property type="match status" value="1"/>
</dbReference>
<evidence type="ECO:0000256" key="4">
    <source>
        <dbReference type="ARBA" id="ARBA00023136"/>
    </source>
</evidence>